<dbReference type="AlphaFoldDB" id="A0A1R3WXN3"/>
<dbReference type="EMBL" id="FTPR01000001">
    <property type="protein sequence ID" value="SIT83213.1"/>
    <property type="molecule type" value="Genomic_DNA"/>
</dbReference>
<dbReference type="RefSeq" id="WP_076659108.1">
    <property type="nucleotide sequence ID" value="NZ_FTPR01000001.1"/>
</dbReference>
<protein>
    <recommendedName>
        <fullName evidence="3">DUF4174 domain-containing protein</fullName>
    </recommendedName>
</protein>
<dbReference type="Proteomes" id="UP000186997">
    <property type="component" value="Unassembled WGS sequence"/>
</dbReference>
<evidence type="ECO:0000313" key="5">
    <source>
        <dbReference type="Proteomes" id="UP000186997"/>
    </source>
</evidence>
<accession>A0A1R3WXN3</accession>
<proteinExistence type="predicted"/>
<feature type="signal peptide" evidence="2">
    <location>
        <begin position="1"/>
        <end position="19"/>
    </location>
</feature>
<feature type="domain" description="DUF4174" evidence="3">
    <location>
        <begin position="43"/>
        <end position="144"/>
    </location>
</feature>
<keyword evidence="5" id="KW-1185">Reference proteome</keyword>
<feature type="chain" id="PRO_5012367922" description="DUF4174 domain-containing protein" evidence="2">
    <location>
        <begin position="20"/>
        <end position="153"/>
    </location>
</feature>
<gene>
    <name evidence="4" type="ORF">SAMN05421665_1620</name>
</gene>
<dbReference type="Pfam" id="PF13778">
    <property type="entry name" value="DUF4174"/>
    <property type="match status" value="1"/>
</dbReference>
<evidence type="ECO:0000256" key="2">
    <source>
        <dbReference type="SAM" id="SignalP"/>
    </source>
</evidence>
<sequence>MKLLINIALAALLTSPAVAQEKTVLERWEEMPTTVFDGSEIDLEELKWVLRPLVVFADTPNDPRFRQQFDLLMADIDRLVERDVIIITDTDPDEMSDVRTTLRPRGYMMALVGKDGRVALRKPEPYDVRELSRSIDKMPLRQQEIADRRMVQP</sequence>
<reference evidence="5" key="1">
    <citation type="submission" date="2017-01" db="EMBL/GenBank/DDBJ databases">
        <authorList>
            <person name="Varghese N."/>
            <person name="Submissions S."/>
        </authorList>
    </citation>
    <scope>NUCLEOTIDE SEQUENCE [LARGE SCALE GENOMIC DNA]</scope>
    <source>
        <strain evidence="5">DSM 29591</strain>
    </source>
</reference>
<dbReference type="OrthoDB" id="7362103at2"/>
<keyword evidence="1 2" id="KW-0732">Signal</keyword>
<name>A0A1R3WXN3_9RHOB</name>
<evidence type="ECO:0000256" key="1">
    <source>
        <dbReference type="ARBA" id="ARBA00022729"/>
    </source>
</evidence>
<evidence type="ECO:0000313" key="4">
    <source>
        <dbReference type="EMBL" id="SIT83213.1"/>
    </source>
</evidence>
<organism evidence="4 5">
    <name type="scientific">Yoonia rosea</name>
    <dbReference type="NCBI Taxonomy" id="287098"/>
    <lineage>
        <taxon>Bacteria</taxon>
        <taxon>Pseudomonadati</taxon>
        <taxon>Pseudomonadota</taxon>
        <taxon>Alphaproteobacteria</taxon>
        <taxon>Rhodobacterales</taxon>
        <taxon>Paracoccaceae</taxon>
        <taxon>Yoonia</taxon>
    </lineage>
</organism>
<dbReference type="STRING" id="287098.SAMN05421665_1620"/>
<evidence type="ECO:0000259" key="3">
    <source>
        <dbReference type="Pfam" id="PF13778"/>
    </source>
</evidence>
<dbReference type="InterPro" id="IPR025232">
    <property type="entry name" value="DUF4174"/>
</dbReference>